<accession>A0A177E2P6</accession>
<dbReference type="EMBL" id="KV441469">
    <property type="protein sequence ID" value="OAG26234.1"/>
    <property type="molecule type" value="Genomic_DNA"/>
</dbReference>
<evidence type="ECO:0000313" key="1">
    <source>
        <dbReference type="EMBL" id="OAG26234.1"/>
    </source>
</evidence>
<organism evidence="1 2">
    <name type="scientific">Alternaria alternata</name>
    <name type="common">Alternaria rot fungus</name>
    <name type="synonym">Torula alternata</name>
    <dbReference type="NCBI Taxonomy" id="5599"/>
    <lineage>
        <taxon>Eukaryota</taxon>
        <taxon>Fungi</taxon>
        <taxon>Dikarya</taxon>
        <taxon>Ascomycota</taxon>
        <taxon>Pezizomycotina</taxon>
        <taxon>Dothideomycetes</taxon>
        <taxon>Pleosporomycetidae</taxon>
        <taxon>Pleosporales</taxon>
        <taxon>Pleosporineae</taxon>
        <taxon>Pleosporaceae</taxon>
        <taxon>Alternaria</taxon>
        <taxon>Alternaria sect. Alternaria</taxon>
        <taxon>Alternaria alternata complex</taxon>
    </lineage>
</organism>
<dbReference type="AlphaFoldDB" id="A0A177E2P6"/>
<dbReference type="GeneID" id="29116853"/>
<reference evidence="1 2" key="1">
    <citation type="submission" date="2016-05" db="EMBL/GenBank/DDBJ databases">
        <title>Comparative analysis of secretome profiles of manganese(II)-oxidizing ascomycete fungi.</title>
        <authorList>
            <consortium name="DOE Joint Genome Institute"/>
            <person name="Zeiner C.A."/>
            <person name="Purvine S.O."/>
            <person name="Zink E.M."/>
            <person name="Wu S."/>
            <person name="Pasa-Tolic L."/>
            <person name="Chaput D.L."/>
            <person name="Haridas S."/>
            <person name="Grigoriev I.V."/>
            <person name="Santelli C.M."/>
            <person name="Hansel C.M."/>
        </authorList>
    </citation>
    <scope>NUCLEOTIDE SEQUENCE [LARGE SCALE GENOMIC DNA]</scope>
    <source>
        <strain evidence="1 2">SRC1lrK2f</strain>
    </source>
</reference>
<dbReference type="VEuPathDB" id="FungiDB:CC77DRAFT_32699"/>
<gene>
    <name evidence="1" type="ORF">CC77DRAFT_32699</name>
</gene>
<proteinExistence type="predicted"/>
<sequence length="298" mass="34465">MADPAPPLPPFLALPRELRNLIYSYVKAEDDPVWRFTRLFVPCCFHYRVHNAPNLNLLHTHPRLREEYLEAIEKDGISMTVSDEDVLQSDLVVDALPGQRISPIHQRLHTLPLDTLFARFVKHVTILIETVPGDLGEYDGVKKGWTNTERLICVLLQRGPYLSTLRIGIQCRATTRLQHHNNTYPRFEAGYFLTSPPPCLEVLQLVQRAEGYRLEQVQPWPGQPRPQHALVKHGCYLYIRGGANNDSHFWKPSDVLDHFKLQPYTIGNWNTPLPPSILGHQIKQWREKRGHEEAVVWF</sequence>
<dbReference type="Proteomes" id="UP000077248">
    <property type="component" value="Unassembled WGS sequence"/>
</dbReference>
<evidence type="ECO:0000313" key="2">
    <source>
        <dbReference type="Proteomes" id="UP000077248"/>
    </source>
</evidence>
<dbReference type="RefSeq" id="XP_018391655.1">
    <property type="nucleotide sequence ID" value="XM_018531259.1"/>
</dbReference>
<protein>
    <submittedName>
        <fullName evidence="1">Uncharacterized protein</fullName>
    </submittedName>
</protein>
<keyword evidence="2" id="KW-1185">Reference proteome</keyword>
<name>A0A177E2P6_ALTAL</name>
<dbReference type="KEGG" id="aalt:CC77DRAFT_32699"/>